<accession>A0A3Q1EK42</accession>
<evidence type="ECO:0000256" key="7">
    <source>
        <dbReference type="ARBA" id="ARBA00022553"/>
    </source>
</evidence>
<evidence type="ECO:0000256" key="5">
    <source>
        <dbReference type="ARBA" id="ARBA00022475"/>
    </source>
</evidence>
<feature type="compositionally biased region" description="Low complexity" evidence="16">
    <location>
        <begin position="344"/>
        <end position="356"/>
    </location>
</feature>
<keyword evidence="11 15" id="KW-0175">Coiled coil</keyword>
<evidence type="ECO:0000259" key="17">
    <source>
        <dbReference type="PROSITE" id="PS51842"/>
    </source>
</evidence>
<dbReference type="GO" id="GO:0005212">
    <property type="term" value="F:structural constituent of eye lens"/>
    <property type="evidence" value="ECO:0007669"/>
    <property type="project" value="UniProtKB-KW"/>
</dbReference>
<evidence type="ECO:0000256" key="11">
    <source>
        <dbReference type="ARBA" id="ARBA00023054"/>
    </source>
</evidence>
<evidence type="ECO:0000256" key="14">
    <source>
        <dbReference type="ARBA" id="ARBA00031415"/>
    </source>
</evidence>
<evidence type="ECO:0000256" key="3">
    <source>
        <dbReference type="ARBA" id="ARBA00004544"/>
    </source>
</evidence>
<evidence type="ECO:0000256" key="6">
    <source>
        <dbReference type="ARBA" id="ARBA00022490"/>
    </source>
</evidence>
<keyword evidence="12" id="KW-0472">Membrane</keyword>
<dbReference type="GO" id="GO:0070307">
    <property type="term" value="P:lens fiber cell development"/>
    <property type="evidence" value="ECO:0007669"/>
    <property type="project" value="TreeGrafter"/>
</dbReference>
<protein>
    <recommendedName>
        <fullName evidence="4">Filensin</fullName>
    </recommendedName>
    <alternativeName>
        <fullName evidence="14">Beaded filament structural protein 1</fullName>
    </alternativeName>
</protein>
<feature type="region of interest" description="Disordered" evidence="16">
    <location>
        <begin position="177"/>
        <end position="234"/>
    </location>
</feature>
<organism evidence="18 19">
    <name type="scientific">Acanthochromis polyacanthus</name>
    <name type="common">spiny chromis</name>
    <dbReference type="NCBI Taxonomy" id="80966"/>
    <lineage>
        <taxon>Eukaryota</taxon>
        <taxon>Metazoa</taxon>
        <taxon>Chordata</taxon>
        <taxon>Craniata</taxon>
        <taxon>Vertebrata</taxon>
        <taxon>Euteleostomi</taxon>
        <taxon>Actinopterygii</taxon>
        <taxon>Neopterygii</taxon>
        <taxon>Teleostei</taxon>
        <taxon>Neoteleostei</taxon>
        <taxon>Acanthomorphata</taxon>
        <taxon>Ovalentaria</taxon>
        <taxon>Pomacentridae</taxon>
        <taxon>Acanthochromis</taxon>
    </lineage>
</organism>
<evidence type="ECO:0000256" key="9">
    <source>
        <dbReference type="ARBA" id="ARBA00022737"/>
    </source>
</evidence>
<keyword evidence="7" id="KW-0597">Phosphoprotein</keyword>
<reference evidence="18" key="1">
    <citation type="submission" date="2025-08" db="UniProtKB">
        <authorList>
            <consortium name="Ensembl"/>
        </authorList>
    </citation>
    <scope>IDENTIFICATION</scope>
</reference>
<dbReference type="Ensembl" id="ENSAPOT00000009344.1">
    <property type="protein sequence ID" value="ENSAPOP00000004846.1"/>
    <property type="gene ID" value="ENSAPOG00000006522.1"/>
</dbReference>
<keyword evidence="9" id="KW-0677">Repeat</keyword>
<evidence type="ECO:0000256" key="15">
    <source>
        <dbReference type="SAM" id="Coils"/>
    </source>
</evidence>
<feature type="compositionally biased region" description="Pro residues" evidence="16">
    <location>
        <begin position="314"/>
        <end position="334"/>
    </location>
</feature>
<evidence type="ECO:0000256" key="12">
    <source>
        <dbReference type="ARBA" id="ARBA00023136"/>
    </source>
</evidence>
<dbReference type="PROSITE" id="PS51842">
    <property type="entry name" value="IF_ROD_2"/>
    <property type="match status" value="1"/>
</dbReference>
<dbReference type="GO" id="GO:0005882">
    <property type="term" value="C:intermediate filament"/>
    <property type="evidence" value="ECO:0007669"/>
    <property type="project" value="UniProtKB-KW"/>
</dbReference>
<dbReference type="PANTHER" id="PTHR14069">
    <property type="entry name" value="FILENSIN"/>
    <property type="match status" value="1"/>
</dbReference>
<evidence type="ECO:0000256" key="8">
    <source>
        <dbReference type="ARBA" id="ARBA00022613"/>
    </source>
</evidence>
<feature type="compositionally biased region" description="Basic and acidic residues" evidence="16">
    <location>
        <begin position="177"/>
        <end position="190"/>
    </location>
</feature>
<keyword evidence="6" id="KW-0963">Cytoplasm</keyword>
<reference evidence="18" key="2">
    <citation type="submission" date="2025-09" db="UniProtKB">
        <authorList>
            <consortium name="Ensembl"/>
        </authorList>
    </citation>
    <scope>IDENTIFICATION</scope>
</reference>
<dbReference type="SUPFAM" id="SSF64593">
    <property type="entry name" value="Intermediate filament protein, coiled coil region"/>
    <property type="match status" value="1"/>
</dbReference>
<dbReference type="Gene3D" id="1.20.5.170">
    <property type="match status" value="1"/>
</dbReference>
<keyword evidence="10" id="KW-0403">Intermediate filament</keyword>
<dbReference type="GO" id="GO:0005886">
    <property type="term" value="C:plasma membrane"/>
    <property type="evidence" value="ECO:0007669"/>
    <property type="project" value="UniProtKB-SubCell"/>
</dbReference>
<comment type="subcellular location">
    <subcellularLocation>
        <location evidence="2">Cell membrane</location>
        <topology evidence="2">Peripheral membrane protein</topology>
        <orientation evidence="2">Cytoplasmic side</orientation>
    </subcellularLocation>
    <subcellularLocation>
        <location evidence="3">Cytoplasm</location>
        <location evidence="3">Cell cortex</location>
    </subcellularLocation>
    <subcellularLocation>
        <location evidence="1">Cytoplasm</location>
        <location evidence="1">Cytoskeleton</location>
    </subcellularLocation>
</comment>
<evidence type="ECO:0000256" key="4">
    <source>
        <dbReference type="ARBA" id="ARBA00019025"/>
    </source>
</evidence>
<evidence type="ECO:0000313" key="19">
    <source>
        <dbReference type="Proteomes" id="UP000257200"/>
    </source>
</evidence>
<feature type="compositionally biased region" description="Basic and acidic residues" evidence="16">
    <location>
        <begin position="200"/>
        <end position="219"/>
    </location>
</feature>
<dbReference type="PANTHER" id="PTHR14069:SF0">
    <property type="entry name" value="FILENSIN"/>
    <property type="match status" value="1"/>
</dbReference>
<feature type="region of interest" description="Disordered" evidence="16">
    <location>
        <begin position="306"/>
        <end position="360"/>
    </location>
</feature>
<keyword evidence="5" id="KW-1003">Cell membrane</keyword>
<sequence length="404" mass="45565">DLSIQEQEKLLAQRKVPGLQSQLEEYKSALCQLQGQKQRLQAETTMLEQAIKSTQESYDDEIQMHNEQIESLRKEIEEAERSLEKFTSECRHLAMYQTSLENELERYKRIIENEDNRLNSAIIGTPITLFTTNYRYTHTPTASSRGRDITQAIQDITSIKPRQKILAKKVLKKKELTPKDVMDNGQEDRNGGASGEAPDEETKVSSEEVQEERAKRNEQRPVLTGVSPQDVPDGAQISKAFDTLCNIVRDRMRKYKKPEPIADFYTKGRYVLVTGDGSYLDPCFYTSTPSAGHIYVTIRDGMMSPYEPYRGRSPSPPPVPPPLGPSSGPTPAPSHPKKHRDDNGPSGPTPNTSSSSFTPDAMSYEKVEVVESVEKFSNGRKIKGYEETSMVVETMIEKSSKKKH</sequence>
<evidence type="ECO:0000256" key="13">
    <source>
        <dbReference type="ARBA" id="ARBA00023212"/>
    </source>
</evidence>
<keyword evidence="8" id="KW-0273">Eye lens protein</keyword>
<dbReference type="InterPro" id="IPR042358">
    <property type="entry name" value="BFSP1"/>
</dbReference>
<dbReference type="GO" id="GO:0005938">
    <property type="term" value="C:cell cortex"/>
    <property type="evidence" value="ECO:0007669"/>
    <property type="project" value="UniProtKB-SubCell"/>
</dbReference>
<dbReference type="Proteomes" id="UP000257200">
    <property type="component" value="Unplaced"/>
</dbReference>
<evidence type="ECO:0000256" key="1">
    <source>
        <dbReference type="ARBA" id="ARBA00004245"/>
    </source>
</evidence>
<evidence type="ECO:0000313" key="18">
    <source>
        <dbReference type="Ensembl" id="ENSAPOP00000004846.1"/>
    </source>
</evidence>
<dbReference type="GeneTree" id="ENSGT00390000016976"/>
<name>A0A3Q1EK42_9TELE</name>
<evidence type="ECO:0000256" key="2">
    <source>
        <dbReference type="ARBA" id="ARBA00004413"/>
    </source>
</evidence>
<keyword evidence="13" id="KW-0206">Cytoskeleton</keyword>
<dbReference type="AlphaFoldDB" id="A0A3Q1EK42"/>
<evidence type="ECO:0000256" key="10">
    <source>
        <dbReference type="ARBA" id="ARBA00022754"/>
    </source>
</evidence>
<feature type="domain" description="IF rod" evidence="17">
    <location>
        <begin position="1"/>
        <end position="118"/>
    </location>
</feature>
<keyword evidence="19" id="KW-1185">Reference proteome</keyword>
<evidence type="ECO:0000256" key="16">
    <source>
        <dbReference type="SAM" id="MobiDB-lite"/>
    </source>
</evidence>
<proteinExistence type="predicted"/>
<dbReference type="InterPro" id="IPR039008">
    <property type="entry name" value="IF_rod_dom"/>
</dbReference>
<feature type="coiled-coil region" evidence="15">
    <location>
        <begin position="37"/>
        <end position="117"/>
    </location>
</feature>